<dbReference type="RefSeq" id="WP_093855942.1">
    <property type="nucleotide sequence ID" value="NZ_BJVZ01000026.1"/>
</dbReference>
<dbReference type="InterPro" id="IPR011990">
    <property type="entry name" value="TPR-like_helical_dom_sf"/>
</dbReference>
<feature type="domain" description="HTH cro/C1-type" evidence="1">
    <location>
        <begin position="8"/>
        <end position="61"/>
    </location>
</feature>
<dbReference type="SUPFAM" id="SSF47413">
    <property type="entry name" value="lambda repressor-like DNA-binding domains"/>
    <property type="match status" value="1"/>
</dbReference>
<accession>A0A1G9YLG5</accession>
<dbReference type="STRING" id="237069.SAMN05216498_1468"/>
<dbReference type="GO" id="GO:0003677">
    <property type="term" value="F:DNA binding"/>
    <property type="evidence" value="ECO:0007669"/>
    <property type="project" value="InterPro"/>
</dbReference>
<dbReference type="PANTHER" id="PTHR37038:SF14">
    <property type="entry name" value="TRANSCRIPTIONAL ACTIVATOR"/>
    <property type="match status" value="1"/>
</dbReference>
<dbReference type="SMART" id="SM00530">
    <property type="entry name" value="HTH_XRE"/>
    <property type="match status" value="1"/>
</dbReference>
<reference evidence="2 3" key="1">
    <citation type="submission" date="2016-10" db="EMBL/GenBank/DDBJ databases">
        <authorList>
            <person name="de Groot N.N."/>
        </authorList>
    </citation>
    <scope>NUCLEOTIDE SEQUENCE [LARGE SCALE GENOMIC DNA]</scope>
    <source>
        <strain evidence="2 3">CGMCC 1.3442</strain>
    </source>
</reference>
<dbReference type="InterPro" id="IPR001387">
    <property type="entry name" value="Cro/C1-type_HTH"/>
</dbReference>
<dbReference type="Pfam" id="PF01381">
    <property type="entry name" value="HTH_3"/>
    <property type="match status" value="1"/>
</dbReference>
<dbReference type="SUPFAM" id="SSF48452">
    <property type="entry name" value="TPR-like"/>
    <property type="match status" value="1"/>
</dbReference>
<dbReference type="PANTHER" id="PTHR37038">
    <property type="entry name" value="TRANSCRIPTIONAL REGULATOR-RELATED"/>
    <property type="match status" value="1"/>
</dbReference>
<evidence type="ECO:0000313" key="2">
    <source>
        <dbReference type="EMBL" id="SDN10059.1"/>
    </source>
</evidence>
<evidence type="ECO:0000259" key="1">
    <source>
        <dbReference type="PROSITE" id="PS50943"/>
    </source>
</evidence>
<gene>
    <name evidence="2" type="ORF">SAMN05216498_1468</name>
</gene>
<name>A0A1G9YLG5_9BACI</name>
<proteinExistence type="predicted"/>
<dbReference type="InterPro" id="IPR053163">
    <property type="entry name" value="HTH-type_regulator_Rgg"/>
</dbReference>
<dbReference type="InterPro" id="IPR010982">
    <property type="entry name" value="Lambda_DNA-bd_dom_sf"/>
</dbReference>
<dbReference type="PROSITE" id="PS50943">
    <property type="entry name" value="HTH_CROC1"/>
    <property type="match status" value="1"/>
</dbReference>
<dbReference type="Proteomes" id="UP000199334">
    <property type="component" value="Unassembled WGS sequence"/>
</dbReference>
<dbReference type="Gene3D" id="1.25.40.10">
    <property type="entry name" value="Tetratricopeptide repeat domain"/>
    <property type="match status" value="1"/>
</dbReference>
<dbReference type="CDD" id="cd00093">
    <property type="entry name" value="HTH_XRE"/>
    <property type="match status" value="1"/>
</dbReference>
<evidence type="ECO:0000313" key="3">
    <source>
        <dbReference type="Proteomes" id="UP000199334"/>
    </source>
</evidence>
<keyword evidence="3" id="KW-1185">Reference proteome</keyword>
<dbReference type="EMBL" id="FNIG01000002">
    <property type="protein sequence ID" value="SDN10059.1"/>
    <property type="molecule type" value="Genomic_DNA"/>
</dbReference>
<organism evidence="2 3">
    <name type="scientific">Tenuibacillus multivorans</name>
    <dbReference type="NCBI Taxonomy" id="237069"/>
    <lineage>
        <taxon>Bacteria</taxon>
        <taxon>Bacillati</taxon>
        <taxon>Bacillota</taxon>
        <taxon>Bacilli</taxon>
        <taxon>Bacillales</taxon>
        <taxon>Bacillaceae</taxon>
        <taxon>Tenuibacillus</taxon>
    </lineage>
</organism>
<dbReference type="AlphaFoldDB" id="A0A1G9YLG5"/>
<sequence length="294" mass="34732">MYNVSENIRYYRELIGMTRKQLAEGICDASTLYRIEKGEQIPRLDVLTGICHKLRIPLDFMVSQLNHIELAKIEKYKKLCRELTYQDDYQALSIILDEFKKLINNIESEPEIQFNKRFIKWHEAIYLHEVESNSVKAKEILKSIYSGQIYTELDIGICNSLGYIKLKEQSIDISISYFKSAFNAIHDLPFIIDKTLPPLVGYNLAYCYYYQWKMNEAITVCYQVLEHLEINQLSFKLGDTKHMLAKIYQRLGEFELAYELLTQSIHLYNIESKVNKYDKAKKDLQDLDELRINY</sequence>
<protein>
    <submittedName>
        <fullName evidence="2">Helix-turn-helix</fullName>
    </submittedName>
</protein>